<name>A0A6G3X3M6_9ACTN</name>
<dbReference type="InterPro" id="IPR027417">
    <property type="entry name" value="P-loop_NTPase"/>
</dbReference>
<feature type="non-terminal residue" evidence="1">
    <location>
        <position position="1"/>
    </location>
</feature>
<dbReference type="InterPro" id="IPR042111">
    <property type="entry name" value="Adenylosuccinate_synth_dom3"/>
</dbReference>
<keyword evidence="1" id="KW-0436">Ligase</keyword>
<dbReference type="GO" id="GO:0004019">
    <property type="term" value="F:adenylosuccinate synthase activity"/>
    <property type="evidence" value="ECO:0007669"/>
    <property type="project" value="UniProtKB-EC"/>
</dbReference>
<dbReference type="SUPFAM" id="SSF52540">
    <property type="entry name" value="P-loop containing nucleoside triphosphate hydrolases"/>
    <property type="match status" value="1"/>
</dbReference>
<dbReference type="GO" id="GO:0000166">
    <property type="term" value="F:nucleotide binding"/>
    <property type="evidence" value="ECO:0007669"/>
    <property type="project" value="InterPro"/>
</dbReference>
<gene>
    <name evidence="1" type="ORF">G3M58_38865</name>
</gene>
<dbReference type="PANTHER" id="PTHR11846">
    <property type="entry name" value="ADENYLOSUCCINATE SYNTHETASE"/>
    <property type="match status" value="1"/>
</dbReference>
<protein>
    <submittedName>
        <fullName evidence="1">Adenylosuccinate synthase</fullName>
        <ecNumber evidence="1">6.3.4.4</ecNumber>
    </submittedName>
</protein>
<dbReference type="GO" id="GO:0005737">
    <property type="term" value="C:cytoplasm"/>
    <property type="evidence" value="ECO:0007669"/>
    <property type="project" value="TreeGrafter"/>
</dbReference>
<dbReference type="Pfam" id="PF00709">
    <property type="entry name" value="Adenylsucc_synt"/>
    <property type="match status" value="1"/>
</dbReference>
<organism evidence="1">
    <name type="scientific">Streptomyces sp. SID7499</name>
    <dbReference type="NCBI Taxonomy" id="2706086"/>
    <lineage>
        <taxon>Bacteria</taxon>
        <taxon>Bacillati</taxon>
        <taxon>Actinomycetota</taxon>
        <taxon>Actinomycetes</taxon>
        <taxon>Kitasatosporales</taxon>
        <taxon>Streptomycetaceae</taxon>
        <taxon>Streptomyces</taxon>
    </lineage>
</organism>
<dbReference type="GO" id="GO:0046040">
    <property type="term" value="P:IMP metabolic process"/>
    <property type="evidence" value="ECO:0007669"/>
    <property type="project" value="TreeGrafter"/>
</dbReference>
<accession>A0A6G3X3M6</accession>
<dbReference type="EC" id="6.3.4.4" evidence="1"/>
<proteinExistence type="inferred from homology"/>
<dbReference type="SMART" id="SM00788">
    <property type="entry name" value="Adenylsucc_synt"/>
    <property type="match status" value="1"/>
</dbReference>
<dbReference type="GO" id="GO:0044208">
    <property type="term" value="P:'de novo' AMP biosynthetic process"/>
    <property type="evidence" value="ECO:0007669"/>
    <property type="project" value="TreeGrafter"/>
</dbReference>
<dbReference type="EMBL" id="JAAGMN010004045">
    <property type="protein sequence ID" value="NEE12406.1"/>
    <property type="molecule type" value="Genomic_DNA"/>
</dbReference>
<dbReference type="HAMAP" id="MF_00011">
    <property type="entry name" value="Adenylosucc_synth"/>
    <property type="match status" value="1"/>
</dbReference>
<dbReference type="AlphaFoldDB" id="A0A6G3X3M6"/>
<dbReference type="PANTHER" id="PTHR11846:SF0">
    <property type="entry name" value="ADENYLOSUCCINATE SYNTHETASE"/>
    <property type="match status" value="1"/>
</dbReference>
<evidence type="ECO:0000313" key="1">
    <source>
        <dbReference type="EMBL" id="NEE12406.1"/>
    </source>
</evidence>
<dbReference type="Gene3D" id="3.90.170.10">
    <property type="entry name" value="Adenylosuccinate Synthetase, subunit A, domain 3"/>
    <property type="match status" value="1"/>
</dbReference>
<sequence length="106" mass="11799">GLTDFFLTKLDVLTGWERIPVCVAYEIDGKRVEELPYNQTDFHHAKPIYENLPGWSEDITKAKTFADLPKNAQAYVKALEEMSGAPISAIGVGPGRTETIEINSFL</sequence>
<reference evidence="1" key="1">
    <citation type="submission" date="2020-01" db="EMBL/GenBank/DDBJ databases">
        <title>Insect and environment-associated Actinomycetes.</title>
        <authorList>
            <person name="Currrie C."/>
            <person name="Chevrette M."/>
            <person name="Carlson C."/>
            <person name="Stubbendieck R."/>
            <person name="Wendt-Pienkowski E."/>
        </authorList>
    </citation>
    <scope>NUCLEOTIDE SEQUENCE</scope>
    <source>
        <strain evidence="1">SID7499</strain>
    </source>
</reference>
<comment type="caution">
    <text evidence="1">The sequence shown here is derived from an EMBL/GenBank/DDBJ whole genome shotgun (WGS) entry which is preliminary data.</text>
</comment>
<dbReference type="InterPro" id="IPR001114">
    <property type="entry name" value="Adenylosuccinate_synthetase"/>
</dbReference>